<feature type="transmembrane region" description="Helical" evidence="3">
    <location>
        <begin position="12"/>
        <end position="30"/>
    </location>
</feature>
<feature type="transmembrane region" description="Helical" evidence="3">
    <location>
        <begin position="155"/>
        <end position="176"/>
    </location>
</feature>
<dbReference type="CDD" id="cd01949">
    <property type="entry name" value="GGDEF"/>
    <property type="match status" value="1"/>
</dbReference>
<keyword evidence="3" id="KW-1133">Transmembrane helix</keyword>
<dbReference type="PROSITE" id="PS50887">
    <property type="entry name" value="GGDEF"/>
    <property type="match status" value="1"/>
</dbReference>
<feature type="transmembrane region" description="Helical" evidence="3">
    <location>
        <begin position="188"/>
        <end position="209"/>
    </location>
</feature>
<dbReference type="NCBIfam" id="TIGR00254">
    <property type="entry name" value="GGDEF"/>
    <property type="match status" value="1"/>
</dbReference>
<dbReference type="InterPro" id="IPR043128">
    <property type="entry name" value="Rev_trsase/Diguanyl_cyclase"/>
</dbReference>
<evidence type="ECO:0000256" key="3">
    <source>
        <dbReference type="SAM" id="Phobius"/>
    </source>
</evidence>
<proteinExistence type="predicted"/>
<sequence>MSFPIDRLFLLIIPACMLLLGCTLVGCWLVQRRHRYLPWVAGSYALVGLALAWQTLLPPEELQRWAVFTGVMYLFGAWSFARGIAGYYGVSAHPRLGLLISAVVLLALHYYSQVVPDIWTRLYWLNAGLGLLQLLPAPHILRLRPATGWLERTMYWSYVLFAVNTSIRPLLSLALGSLTEDGRGFSSYWLMMLATTMLFVLLFAMLLLANSVRDALSALRTERNMDPLTNLLNRRAFREAAEPLLSDPRLGPWTLLIGDIDHFKRINDSWGHARGDYVLQNVAHALTQQVRAGDLVARFGGEEFVLLLRSDLAGAEQIAQRIRTQLSEDRSLLPNGERMTISFGIAPIEDLSQLSAALSHADGLLYQAKQAGRDRVHVARRVREKAARGL</sequence>
<keyword evidence="6" id="KW-1185">Reference proteome</keyword>
<dbReference type="InterPro" id="IPR050469">
    <property type="entry name" value="Diguanylate_Cyclase"/>
</dbReference>
<feature type="transmembrane region" description="Helical" evidence="3">
    <location>
        <begin position="37"/>
        <end position="56"/>
    </location>
</feature>
<feature type="domain" description="GGDEF" evidence="4">
    <location>
        <begin position="251"/>
        <end position="381"/>
    </location>
</feature>
<name>A0ABY6G9P7_9BURK</name>
<feature type="transmembrane region" description="Helical" evidence="3">
    <location>
        <begin position="123"/>
        <end position="143"/>
    </location>
</feature>
<accession>A0ABY6G9P7</accession>
<feature type="transmembrane region" description="Helical" evidence="3">
    <location>
        <begin position="62"/>
        <end position="81"/>
    </location>
</feature>
<protein>
    <recommendedName>
        <fullName evidence="1">diguanylate cyclase</fullName>
        <ecNumber evidence="1">2.7.7.65</ecNumber>
    </recommendedName>
</protein>
<dbReference type="EMBL" id="CP106881">
    <property type="protein sequence ID" value="UYG51781.1"/>
    <property type="molecule type" value="Genomic_DNA"/>
</dbReference>
<evidence type="ECO:0000313" key="5">
    <source>
        <dbReference type="EMBL" id="UYG51781.1"/>
    </source>
</evidence>
<dbReference type="Gene3D" id="3.30.70.270">
    <property type="match status" value="1"/>
</dbReference>
<dbReference type="PANTHER" id="PTHR45138">
    <property type="entry name" value="REGULATORY COMPONENTS OF SENSORY TRANSDUCTION SYSTEM"/>
    <property type="match status" value="1"/>
</dbReference>
<feature type="transmembrane region" description="Helical" evidence="3">
    <location>
        <begin position="93"/>
        <end position="111"/>
    </location>
</feature>
<gene>
    <name evidence="5" type="ORF">M9799_00550</name>
</gene>
<keyword evidence="3" id="KW-0812">Transmembrane</keyword>
<dbReference type="PROSITE" id="PS51257">
    <property type="entry name" value="PROKAR_LIPOPROTEIN"/>
    <property type="match status" value="1"/>
</dbReference>
<dbReference type="RefSeq" id="WP_231042483.1">
    <property type="nucleotide sequence ID" value="NZ_CP106881.1"/>
</dbReference>
<dbReference type="Proteomes" id="UP001162800">
    <property type="component" value="Chromosome"/>
</dbReference>
<dbReference type="PANTHER" id="PTHR45138:SF9">
    <property type="entry name" value="DIGUANYLATE CYCLASE DGCM-RELATED"/>
    <property type="match status" value="1"/>
</dbReference>
<dbReference type="SMART" id="SM00267">
    <property type="entry name" value="GGDEF"/>
    <property type="match status" value="1"/>
</dbReference>
<evidence type="ECO:0000256" key="2">
    <source>
        <dbReference type="ARBA" id="ARBA00034247"/>
    </source>
</evidence>
<comment type="catalytic activity">
    <reaction evidence="2">
        <text>2 GTP = 3',3'-c-di-GMP + 2 diphosphate</text>
        <dbReference type="Rhea" id="RHEA:24898"/>
        <dbReference type="ChEBI" id="CHEBI:33019"/>
        <dbReference type="ChEBI" id="CHEBI:37565"/>
        <dbReference type="ChEBI" id="CHEBI:58805"/>
        <dbReference type="EC" id="2.7.7.65"/>
    </reaction>
</comment>
<dbReference type="InterPro" id="IPR029787">
    <property type="entry name" value="Nucleotide_cyclase"/>
</dbReference>
<evidence type="ECO:0000256" key="1">
    <source>
        <dbReference type="ARBA" id="ARBA00012528"/>
    </source>
</evidence>
<dbReference type="SUPFAM" id="SSF55073">
    <property type="entry name" value="Nucleotide cyclase"/>
    <property type="match status" value="1"/>
</dbReference>
<evidence type="ECO:0000259" key="4">
    <source>
        <dbReference type="PROSITE" id="PS50887"/>
    </source>
</evidence>
<dbReference type="InterPro" id="IPR000160">
    <property type="entry name" value="GGDEF_dom"/>
</dbReference>
<dbReference type="Pfam" id="PF00990">
    <property type="entry name" value="GGDEF"/>
    <property type="match status" value="1"/>
</dbReference>
<evidence type="ECO:0000313" key="6">
    <source>
        <dbReference type="Proteomes" id="UP001162800"/>
    </source>
</evidence>
<keyword evidence="3" id="KW-0472">Membrane</keyword>
<reference evidence="5" key="1">
    <citation type="submission" date="2022-09" db="EMBL/GenBank/DDBJ databases">
        <title>The complete genome of Acidovorax sp. 5MLIR.</title>
        <authorList>
            <person name="Liu L."/>
            <person name="Yue J."/>
            <person name="Yang F."/>
            <person name="Yuan J."/>
            <person name="Li L."/>
        </authorList>
    </citation>
    <scope>NUCLEOTIDE SEQUENCE</scope>
    <source>
        <strain evidence="5">5MLIR</strain>
    </source>
</reference>
<dbReference type="EC" id="2.7.7.65" evidence="1"/>
<organism evidence="5 6">
    <name type="scientific">Comamonas endophytica</name>
    <dbReference type="NCBI Taxonomy" id="2949090"/>
    <lineage>
        <taxon>Bacteria</taxon>
        <taxon>Pseudomonadati</taxon>
        <taxon>Pseudomonadota</taxon>
        <taxon>Betaproteobacteria</taxon>
        <taxon>Burkholderiales</taxon>
        <taxon>Comamonadaceae</taxon>
        <taxon>Comamonas</taxon>
    </lineage>
</organism>